<accession>A0A0F9PQ20</accession>
<organism evidence="2">
    <name type="scientific">marine sediment metagenome</name>
    <dbReference type="NCBI Taxonomy" id="412755"/>
    <lineage>
        <taxon>unclassified sequences</taxon>
        <taxon>metagenomes</taxon>
        <taxon>ecological metagenomes</taxon>
    </lineage>
</organism>
<keyword evidence="1" id="KW-0812">Transmembrane</keyword>
<sequence length="146" mass="17164">MPYKDKEKEKERNRRYQSTWYAKNRDKQLEQVRKAKEAKREWFNSLKLGLKCKQCGQDHPATLDFHHEDPNQKNFNLSCFMNMSKSSILTESALCFVPIVIAFCIGMKKRGSTPRRPNCKSVVRFHPGGLPLQSQHDSEHNRDRIL</sequence>
<evidence type="ECO:0000256" key="1">
    <source>
        <dbReference type="SAM" id="Phobius"/>
    </source>
</evidence>
<dbReference type="AlphaFoldDB" id="A0A0F9PQ20"/>
<evidence type="ECO:0000313" key="2">
    <source>
        <dbReference type="EMBL" id="KKN26717.1"/>
    </source>
</evidence>
<keyword evidence="1" id="KW-0472">Membrane</keyword>
<comment type="caution">
    <text evidence="2">The sequence shown here is derived from an EMBL/GenBank/DDBJ whole genome shotgun (WGS) entry which is preliminary data.</text>
</comment>
<protein>
    <submittedName>
        <fullName evidence="2">Uncharacterized protein</fullName>
    </submittedName>
</protein>
<dbReference type="EMBL" id="LAZR01002699">
    <property type="protein sequence ID" value="KKN26717.1"/>
    <property type="molecule type" value="Genomic_DNA"/>
</dbReference>
<name>A0A0F9PQ20_9ZZZZ</name>
<keyword evidence="1" id="KW-1133">Transmembrane helix</keyword>
<reference evidence="2" key="1">
    <citation type="journal article" date="2015" name="Nature">
        <title>Complex archaea that bridge the gap between prokaryotes and eukaryotes.</title>
        <authorList>
            <person name="Spang A."/>
            <person name="Saw J.H."/>
            <person name="Jorgensen S.L."/>
            <person name="Zaremba-Niedzwiedzka K."/>
            <person name="Martijn J."/>
            <person name="Lind A.E."/>
            <person name="van Eijk R."/>
            <person name="Schleper C."/>
            <person name="Guy L."/>
            <person name="Ettema T.J."/>
        </authorList>
    </citation>
    <scope>NUCLEOTIDE SEQUENCE</scope>
</reference>
<proteinExistence type="predicted"/>
<feature type="transmembrane region" description="Helical" evidence="1">
    <location>
        <begin position="88"/>
        <end position="107"/>
    </location>
</feature>
<gene>
    <name evidence="2" type="ORF">LCGC14_0871980</name>
</gene>